<protein>
    <recommendedName>
        <fullName evidence="3">Carboxylesterase type B domain-containing protein</fullName>
    </recommendedName>
</protein>
<evidence type="ECO:0000259" key="3">
    <source>
        <dbReference type="Pfam" id="PF00135"/>
    </source>
</evidence>
<reference evidence="4" key="2">
    <citation type="submission" date="2022-10" db="EMBL/GenBank/DDBJ databases">
        <authorList>
            <consortium name="ENA_rothamsted_submissions"/>
            <consortium name="culmorum"/>
            <person name="King R."/>
        </authorList>
    </citation>
    <scope>NUCLEOTIDE SEQUENCE</scope>
</reference>
<dbReference type="InterPro" id="IPR002018">
    <property type="entry name" value="CarbesteraseB"/>
</dbReference>
<dbReference type="PANTHER" id="PTHR43903">
    <property type="entry name" value="NEUROLIGIN"/>
    <property type="match status" value="1"/>
</dbReference>
<dbReference type="EMBL" id="OU896716">
    <property type="protein sequence ID" value="CAG9814303.1"/>
    <property type="molecule type" value="Genomic_DNA"/>
</dbReference>
<dbReference type="InterPro" id="IPR029058">
    <property type="entry name" value="AB_hydrolase_fold"/>
</dbReference>
<evidence type="ECO:0000313" key="4">
    <source>
        <dbReference type="EMBL" id="CAG9814303.1"/>
    </source>
</evidence>
<reference evidence="4" key="1">
    <citation type="submission" date="2022-01" db="EMBL/GenBank/DDBJ databases">
        <authorList>
            <person name="King R."/>
        </authorList>
    </citation>
    <scope>NUCLEOTIDE SEQUENCE</scope>
</reference>
<dbReference type="SUPFAM" id="SSF53474">
    <property type="entry name" value="alpha/beta-Hydrolases"/>
    <property type="match status" value="1"/>
</dbReference>
<comment type="similarity">
    <text evidence="1">Belongs to the type-B carboxylesterase/lipase family.</text>
</comment>
<organism evidence="4 5">
    <name type="scientific">Phaedon cochleariae</name>
    <name type="common">Mustard beetle</name>
    <dbReference type="NCBI Taxonomy" id="80249"/>
    <lineage>
        <taxon>Eukaryota</taxon>
        <taxon>Metazoa</taxon>
        <taxon>Ecdysozoa</taxon>
        <taxon>Arthropoda</taxon>
        <taxon>Hexapoda</taxon>
        <taxon>Insecta</taxon>
        <taxon>Pterygota</taxon>
        <taxon>Neoptera</taxon>
        <taxon>Endopterygota</taxon>
        <taxon>Coleoptera</taxon>
        <taxon>Polyphaga</taxon>
        <taxon>Cucujiformia</taxon>
        <taxon>Chrysomeloidea</taxon>
        <taxon>Chrysomelidae</taxon>
        <taxon>Chrysomelinae</taxon>
        <taxon>Chrysomelini</taxon>
        <taxon>Phaedon</taxon>
    </lineage>
</organism>
<evidence type="ECO:0000256" key="1">
    <source>
        <dbReference type="ARBA" id="ARBA00005964"/>
    </source>
</evidence>
<dbReference type="Pfam" id="PF00135">
    <property type="entry name" value="COesterase"/>
    <property type="match status" value="1"/>
</dbReference>
<gene>
    <name evidence="4" type="ORF">PHAECO_LOCUS1636</name>
</gene>
<dbReference type="InterPro" id="IPR051093">
    <property type="entry name" value="Neuroligin/BSAL"/>
</dbReference>
<proteinExistence type="inferred from homology"/>
<name>A0A9N9S9N6_PHACE</name>
<dbReference type="Proteomes" id="UP001153737">
    <property type="component" value="Chromosome 10"/>
</dbReference>
<keyword evidence="2" id="KW-0325">Glycoprotein</keyword>
<evidence type="ECO:0000256" key="2">
    <source>
        <dbReference type="ARBA" id="ARBA00023180"/>
    </source>
</evidence>
<dbReference type="OrthoDB" id="3200163at2759"/>
<accession>A0A9N9S9N6</accession>
<sequence>MSGSALSPWALVPDPARFAAQVALHADCSPELPHAALLQCLRDRPVDVLLATPILHRPDFAFAFGPSVDGVVIDTGEPPSE</sequence>
<evidence type="ECO:0000313" key="5">
    <source>
        <dbReference type="Proteomes" id="UP001153737"/>
    </source>
</evidence>
<feature type="domain" description="Carboxylesterase type B" evidence="3">
    <location>
        <begin position="1"/>
        <end position="74"/>
    </location>
</feature>
<keyword evidence="5" id="KW-1185">Reference proteome</keyword>
<dbReference type="AlphaFoldDB" id="A0A9N9S9N6"/>
<dbReference type="Gene3D" id="3.40.50.1820">
    <property type="entry name" value="alpha/beta hydrolase"/>
    <property type="match status" value="1"/>
</dbReference>